<comment type="caution">
    <text evidence="2">The sequence shown here is derived from an EMBL/GenBank/DDBJ whole genome shotgun (WGS) entry which is preliminary data.</text>
</comment>
<dbReference type="EMBL" id="JAINUF010000019">
    <property type="protein sequence ID" value="KAJ8336888.1"/>
    <property type="molecule type" value="Genomic_DNA"/>
</dbReference>
<feature type="region of interest" description="Disordered" evidence="1">
    <location>
        <begin position="168"/>
        <end position="207"/>
    </location>
</feature>
<name>A0A9Q1EDR5_SYNKA</name>
<organism evidence="2 3">
    <name type="scientific">Synaphobranchus kaupii</name>
    <name type="common">Kaup's arrowtooth eel</name>
    <dbReference type="NCBI Taxonomy" id="118154"/>
    <lineage>
        <taxon>Eukaryota</taxon>
        <taxon>Metazoa</taxon>
        <taxon>Chordata</taxon>
        <taxon>Craniata</taxon>
        <taxon>Vertebrata</taxon>
        <taxon>Euteleostomi</taxon>
        <taxon>Actinopterygii</taxon>
        <taxon>Neopterygii</taxon>
        <taxon>Teleostei</taxon>
        <taxon>Anguilliformes</taxon>
        <taxon>Synaphobranchidae</taxon>
        <taxon>Synaphobranchus</taxon>
    </lineage>
</organism>
<evidence type="ECO:0000313" key="2">
    <source>
        <dbReference type="EMBL" id="KAJ8336888.1"/>
    </source>
</evidence>
<protein>
    <submittedName>
        <fullName evidence="2">Uncharacterized protein</fullName>
    </submittedName>
</protein>
<evidence type="ECO:0000313" key="3">
    <source>
        <dbReference type="Proteomes" id="UP001152622"/>
    </source>
</evidence>
<gene>
    <name evidence="2" type="ORF">SKAU_G00381080</name>
</gene>
<evidence type="ECO:0000256" key="1">
    <source>
        <dbReference type="SAM" id="MobiDB-lite"/>
    </source>
</evidence>
<sequence length="207" mass="21762">MPPIHNVAILVQSAATGLVRQITNEPMWEKLTTSAPGGDGSAVLLSLLSAKHRGGLQKHCRGLAVIVASVKDAALDRADHRCLGPRGWIATTSDTPPSAREGGAEREGNRTYAGGALEEARSAAAAAAAEMKLGHGRRRVAGAQTLTPEPELSLARRTARLFVFAERPQGRQGARPHVRGSVTLRDSESCATATPPPKSSRPLTCRA</sequence>
<keyword evidence="3" id="KW-1185">Reference proteome</keyword>
<reference evidence="2" key="1">
    <citation type="journal article" date="2023" name="Science">
        <title>Genome structures resolve the early diversification of teleost fishes.</title>
        <authorList>
            <person name="Parey E."/>
            <person name="Louis A."/>
            <person name="Montfort J."/>
            <person name="Bouchez O."/>
            <person name="Roques C."/>
            <person name="Iampietro C."/>
            <person name="Lluch J."/>
            <person name="Castinel A."/>
            <person name="Donnadieu C."/>
            <person name="Desvignes T."/>
            <person name="Floi Bucao C."/>
            <person name="Jouanno E."/>
            <person name="Wen M."/>
            <person name="Mejri S."/>
            <person name="Dirks R."/>
            <person name="Jansen H."/>
            <person name="Henkel C."/>
            <person name="Chen W.J."/>
            <person name="Zahm M."/>
            <person name="Cabau C."/>
            <person name="Klopp C."/>
            <person name="Thompson A.W."/>
            <person name="Robinson-Rechavi M."/>
            <person name="Braasch I."/>
            <person name="Lecointre G."/>
            <person name="Bobe J."/>
            <person name="Postlethwait J.H."/>
            <person name="Berthelot C."/>
            <person name="Roest Crollius H."/>
            <person name="Guiguen Y."/>
        </authorList>
    </citation>
    <scope>NUCLEOTIDE SEQUENCE</scope>
    <source>
        <strain evidence="2">WJC10195</strain>
    </source>
</reference>
<proteinExistence type="predicted"/>
<accession>A0A9Q1EDR5</accession>
<dbReference type="Proteomes" id="UP001152622">
    <property type="component" value="Chromosome 19"/>
</dbReference>
<feature type="region of interest" description="Disordered" evidence="1">
    <location>
        <begin position="89"/>
        <end position="110"/>
    </location>
</feature>
<dbReference type="AlphaFoldDB" id="A0A9Q1EDR5"/>